<dbReference type="EMBL" id="GFAC01006329">
    <property type="protein sequence ID" value="JAT92859.1"/>
    <property type="molecule type" value="mRNA"/>
</dbReference>
<evidence type="ECO:0000256" key="2">
    <source>
        <dbReference type="SAM" id="MobiDB-lite"/>
    </source>
</evidence>
<name>A0A1E1X0R5_9ACAR</name>
<reference evidence="3" key="1">
    <citation type="journal article" date="2017" name="Front. Cell. Infect. Microbiol.">
        <title>The Distinct Transcriptional Response of the Midgut of Amblyomma sculptum and Amblyomma aureolatum Ticks to Rickettsia rickettsii Correlates to Their Differences in Susceptibility to Infection.</title>
        <authorList>
            <person name="Martins L.A."/>
            <person name="Galletti M.F.B.M."/>
            <person name="Ribeiro J.M."/>
            <person name="Fujita A."/>
            <person name="Costa F.B."/>
            <person name="Labruna M.B."/>
            <person name="Daffre S."/>
            <person name="Fogaca A.C."/>
        </authorList>
    </citation>
    <scope>NUCLEOTIDE SEQUENCE</scope>
</reference>
<dbReference type="GO" id="GO:0003700">
    <property type="term" value="F:DNA-binding transcription factor activity"/>
    <property type="evidence" value="ECO:0007669"/>
    <property type="project" value="InterPro"/>
</dbReference>
<accession>A0A1E1X0R5</accession>
<dbReference type="InterPro" id="IPR046347">
    <property type="entry name" value="bZIP_sf"/>
</dbReference>
<dbReference type="Gene3D" id="1.20.5.170">
    <property type="match status" value="1"/>
</dbReference>
<feature type="compositionally biased region" description="Basic and acidic residues" evidence="2">
    <location>
        <begin position="21"/>
        <end position="32"/>
    </location>
</feature>
<feature type="region of interest" description="Disordered" evidence="2">
    <location>
        <begin position="1"/>
        <end position="47"/>
    </location>
</feature>
<evidence type="ECO:0000256" key="1">
    <source>
        <dbReference type="SAM" id="Coils"/>
    </source>
</evidence>
<keyword evidence="1" id="KW-0175">Coiled coil</keyword>
<feature type="non-terminal residue" evidence="3">
    <location>
        <position position="1"/>
    </location>
</feature>
<sequence>VNGGPPQEDSVVAGPSRNRGHVPEGSKDQATRERRKRKKSSKRSWDAFKRQELEMAVRAAFLREENIALKIQVQNIQQEIEQMRAVVYQAKKAS</sequence>
<feature type="coiled-coil region" evidence="1">
    <location>
        <begin position="59"/>
        <end position="93"/>
    </location>
</feature>
<evidence type="ECO:0000313" key="3">
    <source>
        <dbReference type="EMBL" id="JAT92859.1"/>
    </source>
</evidence>
<organism evidence="3">
    <name type="scientific">Amblyomma aureolatum</name>
    <dbReference type="NCBI Taxonomy" id="187763"/>
    <lineage>
        <taxon>Eukaryota</taxon>
        <taxon>Metazoa</taxon>
        <taxon>Ecdysozoa</taxon>
        <taxon>Arthropoda</taxon>
        <taxon>Chelicerata</taxon>
        <taxon>Arachnida</taxon>
        <taxon>Acari</taxon>
        <taxon>Parasitiformes</taxon>
        <taxon>Ixodida</taxon>
        <taxon>Ixodoidea</taxon>
        <taxon>Ixodidae</taxon>
        <taxon>Amblyomminae</taxon>
        <taxon>Amblyomma</taxon>
    </lineage>
</organism>
<feature type="compositionally biased region" description="Basic residues" evidence="2">
    <location>
        <begin position="33"/>
        <end position="42"/>
    </location>
</feature>
<protein>
    <submittedName>
        <fullName evidence="3">Putative basic-leucine zipper transcription regulator giant</fullName>
    </submittedName>
</protein>
<dbReference type="SUPFAM" id="SSF57959">
    <property type="entry name" value="Leucine zipper domain"/>
    <property type="match status" value="1"/>
</dbReference>
<proteinExistence type="evidence at transcript level"/>
<dbReference type="AlphaFoldDB" id="A0A1E1X0R5"/>